<dbReference type="RefSeq" id="WP_281377836.1">
    <property type="nucleotide sequence ID" value="NZ_JACIJP010000007.1"/>
</dbReference>
<accession>A0A841JAD0</accession>
<organism evidence="1 2">
    <name type="scientific">Sphingobium subterraneum</name>
    <dbReference type="NCBI Taxonomy" id="627688"/>
    <lineage>
        <taxon>Bacteria</taxon>
        <taxon>Pseudomonadati</taxon>
        <taxon>Pseudomonadota</taxon>
        <taxon>Alphaproteobacteria</taxon>
        <taxon>Sphingomonadales</taxon>
        <taxon>Sphingomonadaceae</taxon>
        <taxon>Sphingobium</taxon>
    </lineage>
</organism>
<dbReference type="AlphaFoldDB" id="A0A841JAD0"/>
<name>A0A841JAD0_9SPHN</name>
<evidence type="ECO:0000313" key="1">
    <source>
        <dbReference type="EMBL" id="MBB6125455.1"/>
    </source>
</evidence>
<sequence length="40" mass="4389">MSDNIPLLARVTVVVTPKQLLDNIKVDLWGLQAVGERTGK</sequence>
<dbReference type="EMBL" id="JACIJP010000007">
    <property type="protein sequence ID" value="MBB6125455.1"/>
    <property type="molecule type" value="Genomic_DNA"/>
</dbReference>
<evidence type="ECO:0000313" key="2">
    <source>
        <dbReference type="Proteomes" id="UP000552700"/>
    </source>
</evidence>
<protein>
    <submittedName>
        <fullName evidence="1">Uncharacterized protein</fullName>
    </submittedName>
</protein>
<dbReference type="Proteomes" id="UP000552700">
    <property type="component" value="Unassembled WGS sequence"/>
</dbReference>
<comment type="caution">
    <text evidence="1">The sequence shown here is derived from an EMBL/GenBank/DDBJ whole genome shotgun (WGS) entry which is preliminary data.</text>
</comment>
<proteinExistence type="predicted"/>
<gene>
    <name evidence="1" type="ORF">FHS92_003217</name>
</gene>
<keyword evidence="2" id="KW-1185">Reference proteome</keyword>
<reference evidence="1 2" key="1">
    <citation type="submission" date="2020-08" db="EMBL/GenBank/DDBJ databases">
        <title>Genomic Encyclopedia of Type Strains, Phase IV (KMG-IV): sequencing the most valuable type-strain genomes for metagenomic binning, comparative biology and taxonomic classification.</title>
        <authorList>
            <person name="Goeker M."/>
        </authorList>
    </citation>
    <scope>NUCLEOTIDE SEQUENCE [LARGE SCALE GENOMIC DNA]</scope>
    <source>
        <strain evidence="1 2">DSM 102255</strain>
    </source>
</reference>